<dbReference type="Proteomes" id="UP000636479">
    <property type="component" value="Unassembled WGS sequence"/>
</dbReference>
<evidence type="ECO:0000259" key="1">
    <source>
        <dbReference type="Pfam" id="PF19343"/>
    </source>
</evidence>
<dbReference type="Pfam" id="PF19343">
    <property type="entry name" value="HAM1_N"/>
    <property type="match status" value="2"/>
</dbReference>
<dbReference type="RefSeq" id="XP_037213706.1">
    <property type="nucleotide sequence ID" value="XM_037370150.1"/>
</dbReference>
<feature type="domain" description="HAM1-like N-terminal" evidence="1">
    <location>
        <begin position="41"/>
        <end position="180"/>
    </location>
</feature>
<dbReference type="InterPro" id="IPR045967">
    <property type="entry name" value="HAM1-like_N"/>
</dbReference>
<dbReference type="GeneID" id="59352666"/>
<evidence type="ECO:0000313" key="2">
    <source>
        <dbReference type="EMBL" id="KAF7289977.1"/>
    </source>
</evidence>
<gene>
    <name evidence="2" type="ORF">MIND_01373000</name>
</gene>
<evidence type="ECO:0000313" key="3">
    <source>
        <dbReference type="Proteomes" id="UP000636479"/>
    </source>
</evidence>
<proteinExistence type="predicted"/>
<comment type="caution">
    <text evidence="2">The sequence shown here is derived from an EMBL/GenBank/DDBJ whole genome shotgun (WGS) entry which is preliminary data.</text>
</comment>
<reference evidence="2" key="1">
    <citation type="submission" date="2020-05" db="EMBL/GenBank/DDBJ databases">
        <title>Mycena genomes resolve the evolution of fungal bioluminescence.</title>
        <authorList>
            <person name="Tsai I.J."/>
        </authorList>
    </citation>
    <scope>NUCLEOTIDE SEQUENCE</scope>
    <source>
        <strain evidence="2">171206Taipei</strain>
    </source>
</reference>
<dbReference type="PANTHER" id="PTHR31138:SF1">
    <property type="entry name" value="PDZ DOMAIN-CONTAINING PROTEIN"/>
    <property type="match status" value="1"/>
</dbReference>
<sequence>MSWFCCCRRQRKDAERQPLLQDSRQEASPSAHFDHFAESLGALKAGKLPSSSQLSNIIQLVLRSKLLGYSRFKYDFKEILNTLLSFVLEKNDDDRIQQLLWFIFQQQDKVEVHSQVFVDGSPPDIDQAKVKDDVEQFLGSLKSLCKLTLTSSAFRLLVSELVATTRQTISEVALHIGHVAATVQSAANSVAGTVQPEETALPTFTQRAGDPADHVRTIIIGRVQELIYRVRQDPQYKTAIQTIFSLCRKYCDVLISSHDIDAHVELSPEVYSAIFNIKILLERIASHHSLDPLLHALNASVIHFLDAQHGEIPQYLAAVHSWFNHALDSPHFATSRLGTRTAEQLFDTGRALLTSEANAQWAKDLRLLVIETQSFLQALESDKTTQRLVSSLQTFSAIFKGLVSMTRAQVQQDAFLTNILTWLIPSLLGSIHLLPMPHIEVQTDIFDLALDSFLLSTSSPMPADQIRIANSNEVVVDMTGNTHLTSSSRIKARIEGLCFSVRGLGWYLRYKGAFTYTDEGSLDIHVGEGTTKGMVINLELNTRQEESSGSLFRLADATIQVPRLSIAIRHSKHWLINALLVQPLAPSLIRFFLQRTFRQKIEQAVEGTNRLLSAVIDEASRIGGAREPGIQEYWNAMMTTLPNREESVPVQSRLQTTMQGLIYSTTDAAESTTTVAAGIGPQLFPDYAENHVGAVVEALEAGAANVTEEVIRTREVSERSAALTAKRERFERGRNGWRSTAFDFL</sequence>
<accession>A0A8H6S163</accession>
<keyword evidence="3" id="KW-1185">Reference proteome</keyword>
<protein>
    <recommendedName>
        <fullName evidence="1">HAM1-like N-terminal domain-containing protein</fullName>
    </recommendedName>
</protein>
<dbReference type="EMBL" id="JACAZF010000016">
    <property type="protein sequence ID" value="KAF7289977.1"/>
    <property type="molecule type" value="Genomic_DNA"/>
</dbReference>
<dbReference type="PANTHER" id="PTHR31138">
    <property type="entry name" value="CHROMOSOME 19, WHOLE GENOME SHOTGUN SEQUENCE"/>
    <property type="match status" value="1"/>
</dbReference>
<organism evidence="2 3">
    <name type="scientific">Mycena indigotica</name>
    <dbReference type="NCBI Taxonomy" id="2126181"/>
    <lineage>
        <taxon>Eukaryota</taxon>
        <taxon>Fungi</taxon>
        <taxon>Dikarya</taxon>
        <taxon>Basidiomycota</taxon>
        <taxon>Agaricomycotina</taxon>
        <taxon>Agaricomycetes</taxon>
        <taxon>Agaricomycetidae</taxon>
        <taxon>Agaricales</taxon>
        <taxon>Marasmiineae</taxon>
        <taxon>Mycenaceae</taxon>
        <taxon>Mycena</taxon>
    </lineage>
</organism>
<dbReference type="AlphaFoldDB" id="A0A8H6S163"/>
<dbReference type="OrthoDB" id="5407957at2759"/>
<name>A0A8H6S163_9AGAR</name>
<feature type="domain" description="HAM1-like N-terminal" evidence="1">
    <location>
        <begin position="217"/>
        <end position="545"/>
    </location>
</feature>
<dbReference type="Gene3D" id="3.15.10.10">
    <property type="entry name" value="Bactericidal permeability-increasing protein, domain 1"/>
    <property type="match status" value="1"/>
</dbReference>